<evidence type="ECO:0000256" key="4">
    <source>
        <dbReference type="ARBA" id="ARBA00022989"/>
    </source>
</evidence>
<evidence type="ECO:0000256" key="6">
    <source>
        <dbReference type="SAM" id="MobiDB-lite"/>
    </source>
</evidence>
<feature type="transmembrane region" description="Helical" evidence="7">
    <location>
        <begin position="269"/>
        <end position="299"/>
    </location>
</feature>
<keyword evidence="9" id="KW-1185">Reference proteome</keyword>
<accession>A0ABV9D7D8</accession>
<protein>
    <submittedName>
        <fullName evidence="8">ABC transporter permease</fullName>
    </submittedName>
</protein>
<name>A0ABV9D7D8_9MICO</name>
<dbReference type="RefSeq" id="WP_122823067.1">
    <property type="nucleotide sequence ID" value="NZ_CP033325.1"/>
</dbReference>
<feature type="transmembrane region" description="Helical" evidence="7">
    <location>
        <begin position="53"/>
        <end position="73"/>
    </location>
</feature>
<evidence type="ECO:0000256" key="3">
    <source>
        <dbReference type="ARBA" id="ARBA00022692"/>
    </source>
</evidence>
<comment type="subcellular location">
    <subcellularLocation>
        <location evidence="1">Cell membrane</location>
        <topology evidence="1">Multi-pass membrane protein</topology>
    </subcellularLocation>
</comment>
<keyword evidence="2" id="KW-1003">Cell membrane</keyword>
<evidence type="ECO:0000256" key="5">
    <source>
        <dbReference type="ARBA" id="ARBA00023136"/>
    </source>
</evidence>
<comment type="caution">
    <text evidence="8">The sequence shown here is derived from an EMBL/GenBank/DDBJ whole genome shotgun (WGS) entry which is preliminary data.</text>
</comment>
<evidence type="ECO:0000256" key="7">
    <source>
        <dbReference type="SAM" id="Phobius"/>
    </source>
</evidence>
<keyword evidence="3 7" id="KW-0812">Transmembrane</keyword>
<dbReference type="InterPro" id="IPR001851">
    <property type="entry name" value="ABC_transp_permease"/>
</dbReference>
<evidence type="ECO:0000256" key="2">
    <source>
        <dbReference type="ARBA" id="ARBA00022475"/>
    </source>
</evidence>
<dbReference type="CDD" id="cd06579">
    <property type="entry name" value="TM_PBP1_transp_AraH_like"/>
    <property type="match status" value="1"/>
</dbReference>
<sequence length="362" mass="37024">MSTTSTVAPASAGRATPRAPRRNPLRSVPLISVALLVLLVVAGILLASRGENLLSAGSIVDILTRSSLLGFIAIGQTLVILCRSLDLSVGYVAALSSLVAAVVMDGEPSRILLGVAAALGIAAAVGLFNGIVTTKLGVHAFITTLGSGLIIKGFLDTRYPGPSGSVPSAFQGFGYTRIGVLPVSAIIMLVIAAAGALMLHRTRLGHSMFAVGGNIDVARLSGIRTDRTLILAHVMCSTMAGLAGLLLAARFSTGVGAQIYGAGYDLDSIAAVVLGGTLLLGGRGGIGGTIAAVLILGVLDSLFNQLQINPFFRDVLRGVIIIAAVALYARRQIDPKKARVRFRDTTSPSAAEPPPATEGGRS</sequence>
<keyword evidence="5 7" id="KW-0472">Membrane</keyword>
<evidence type="ECO:0000256" key="1">
    <source>
        <dbReference type="ARBA" id="ARBA00004651"/>
    </source>
</evidence>
<feature type="transmembrane region" description="Helical" evidence="7">
    <location>
        <begin position="175"/>
        <end position="199"/>
    </location>
</feature>
<gene>
    <name evidence="8" type="ORF">ACFO3F_01085</name>
</gene>
<dbReference type="Pfam" id="PF02653">
    <property type="entry name" value="BPD_transp_2"/>
    <property type="match status" value="1"/>
</dbReference>
<dbReference type="EMBL" id="JBHSGF010000001">
    <property type="protein sequence ID" value="MFC4553828.1"/>
    <property type="molecule type" value="Genomic_DNA"/>
</dbReference>
<proteinExistence type="predicted"/>
<feature type="region of interest" description="Disordered" evidence="6">
    <location>
        <begin position="1"/>
        <end position="20"/>
    </location>
</feature>
<dbReference type="PANTHER" id="PTHR32196">
    <property type="entry name" value="ABC TRANSPORTER PERMEASE PROTEIN YPHD-RELATED-RELATED"/>
    <property type="match status" value="1"/>
</dbReference>
<dbReference type="PANTHER" id="PTHR32196:SF72">
    <property type="entry name" value="RIBOSE IMPORT PERMEASE PROTEIN RBSC"/>
    <property type="match status" value="1"/>
</dbReference>
<organism evidence="8 9">
    <name type="scientific">Georgenia faecalis</name>
    <dbReference type="NCBI Taxonomy" id="2483799"/>
    <lineage>
        <taxon>Bacteria</taxon>
        <taxon>Bacillati</taxon>
        <taxon>Actinomycetota</taxon>
        <taxon>Actinomycetes</taxon>
        <taxon>Micrococcales</taxon>
        <taxon>Bogoriellaceae</taxon>
        <taxon>Georgenia</taxon>
    </lineage>
</organism>
<evidence type="ECO:0000313" key="9">
    <source>
        <dbReference type="Proteomes" id="UP001595955"/>
    </source>
</evidence>
<evidence type="ECO:0000313" key="8">
    <source>
        <dbReference type="EMBL" id="MFC4553828.1"/>
    </source>
</evidence>
<feature type="transmembrane region" description="Helical" evidence="7">
    <location>
        <begin position="136"/>
        <end position="155"/>
    </location>
</feature>
<feature type="transmembrane region" description="Helical" evidence="7">
    <location>
        <begin position="28"/>
        <end position="47"/>
    </location>
</feature>
<feature type="region of interest" description="Disordered" evidence="6">
    <location>
        <begin position="339"/>
        <end position="362"/>
    </location>
</feature>
<reference evidence="9" key="1">
    <citation type="journal article" date="2019" name="Int. J. Syst. Evol. Microbiol.">
        <title>The Global Catalogue of Microorganisms (GCM) 10K type strain sequencing project: providing services to taxonomists for standard genome sequencing and annotation.</title>
        <authorList>
            <consortium name="The Broad Institute Genomics Platform"/>
            <consortium name="The Broad Institute Genome Sequencing Center for Infectious Disease"/>
            <person name="Wu L."/>
            <person name="Ma J."/>
        </authorList>
    </citation>
    <scope>NUCLEOTIDE SEQUENCE [LARGE SCALE GENOMIC DNA]</scope>
    <source>
        <strain evidence="9">JCM 3369</strain>
    </source>
</reference>
<feature type="transmembrane region" description="Helical" evidence="7">
    <location>
        <begin position="85"/>
        <end position="104"/>
    </location>
</feature>
<feature type="transmembrane region" description="Helical" evidence="7">
    <location>
        <begin position="110"/>
        <end position="129"/>
    </location>
</feature>
<dbReference type="Proteomes" id="UP001595955">
    <property type="component" value="Unassembled WGS sequence"/>
</dbReference>
<feature type="transmembrane region" description="Helical" evidence="7">
    <location>
        <begin position="229"/>
        <end position="249"/>
    </location>
</feature>
<keyword evidence="4 7" id="KW-1133">Transmembrane helix</keyword>